<dbReference type="RefSeq" id="WP_282516981.1">
    <property type="nucleotide sequence ID" value="NZ_JASCIR010000050.1"/>
</dbReference>
<dbReference type="EMBL" id="JASCIR010000050">
    <property type="protein sequence ID" value="MDI3390493.1"/>
    <property type="molecule type" value="Genomic_DNA"/>
</dbReference>
<accession>A0ABT6S1F9</accession>
<protein>
    <submittedName>
        <fullName evidence="1">Uncharacterized protein</fullName>
    </submittedName>
</protein>
<name>A0ABT6S1F9_9ACTN</name>
<reference evidence="1 2" key="1">
    <citation type="submission" date="2023-05" db="EMBL/GenBank/DDBJ databases">
        <title>Draft genome sequence of Streptomyces sp. B-S-A8 isolated from a cave soil in Thailand.</title>
        <authorList>
            <person name="Chamroensaksri N."/>
            <person name="Muangham S."/>
        </authorList>
    </citation>
    <scope>NUCLEOTIDE SEQUENCE [LARGE SCALE GENOMIC DNA]</scope>
    <source>
        <strain evidence="1 2">B-S-A8</strain>
    </source>
</reference>
<dbReference type="Proteomes" id="UP001224661">
    <property type="component" value="Unassembled WGS sequence"/>
</dbReference>
<organism evidence="1 2">
    <name type="scientific">Streptomyces solicavernae</name>
    <dbReference type="NCBI Taxonomy" id="3043614"/>
    <lineage>
        <taxon>Bacteria</taxon>
        <taxon>Bacillati</taxon>
        <taxon>Actinomycetota</taxon>
        <taxon>Actinomycetes</taxon>
        <taxon>Kitasatosporales</taxon>
        <taxon>Streptomycetaceae</taxon>
        <taxon>Streptomyces</taxon>
    </lineage>
</organism>
<proteinExistence type="predicted"/>
<evidence type="ECO:0000313" key="2">
    <source>
        <dbReference type="Proteomes" id="UP001224661"/>
    </source>
</evidence>
<comment type="caution">
    <text evidence="1">The sequence shown here is derived from an EMBL/GenBank/DDBJ whole genome shotgun (WGS) entry which is preliminary data.</text>
</comment>
<keyword evidence="2" id="KW-1185">Reference proteome</keyword>
<sequence>MMETTNTAAQLPALVVREVTPDQIPTAPDQAEARRYLDSKGEYEAGRLHAQAWAYQKVVLDVRRGELSLRCDDWRAPRQANRSYTPTGGLFAPFHWLTVPDVIWWVLDAGLNVQERPYLTCDQANDFLNRIAPLAEALLLNLAPVPGTDVFDWTAEAASAGRDITAACDRHQLPPVGRRPELVNMHEAVSVFPQLVQDRWASLDDVHLDDVAEDLNRFGLDHNPAIAEGLGLSLNEPDVTLIGTRAWLYENRRKALGDRETMPAAEFLRTHPGLVTDETSDAQLDTALQNAEQAAAAEGVTLLSATRGTAREVRDELRKQVLAEVDSYGAALKAAKDEVARHRSGLYSRLYRVLAWDDERPTDTELAKRAQMSRQNIAKLYEHNEKDN</sequence>
<gene>
    <name evidence="1" type="ORF">QIS99_30505</name>
</gene>
<evidence type="ECO:0000313" key="1">
    <source>
        <dbReference type="EMBL" id="MDI3390493.1"/>
    </source>
</evidence>